<accession>A0A0E9WDS8</accession>
<evidence type="ECO:0000313" key="2">
    <source>
        <dbReference type="EMBL" id="JAH88451.1"/>
    </source>
</evidence>
<keyword evidence="1" id="KW-0732">Signal</keyword>
<sequence>MLDCLHFFFYHVVGTFLGVQGVESMATEPVWDQVSARAFVAIYGNCECEEAQVQRNETTSLQGSLKNLSTSELLFLDGHS</sequence>
<evidence type="ECO:0000256" key="1">
    <source>
        <dbReference type="SAM" id="SignalP"/>
    </source>
</evidence>
<reference evidence="2" key="1">
    <citation type="submission" date="2014-11" db="EMBL/GenBank/DDBJ databases">
        <authorList>
            <person name="Amaro Gonzalez C."/>
        </authorList>
    </citation>
    <scope>NUCLEOTIDE SEQUENCE</scope>
</reference>
<name>A0A0E9WDS8_ANGAN</name>
<reference evidence="2" key="2">
    <citation type="journal article" date="2015" name="Fish Shellfish Immunol.">
        <title>Early steps in the European eel (Anguilla anguilla)-Vibrio vulnificus interaction in the gills: Role of the RtxA13 toxin.</title>
        <authorList>
            <person name="Callol A."/>
            <person name="Pajuelo D."/>
            <person name="Ebbesson L."/>
            <person name="Teles M."/>
            <person name="MacKenzie S."/>
            <person name="Amaro C."/>
        </authorList>
    </citation>
    <scope>NUCLEOTIDE SEQUENCE</scope>
</reference>
<dbReference type="EMBL" id="GBXM01020126">
    <property type="protein sequence ID" value="JAH88451.1"/>
    <property type="molecule type" value="Transcribed_RNA"/>
</dbReference>
<protein>
    <recommendedName>
        <fullName evidence="3">Secreted protein</fullName>
    </recommendedName>
</protein>
<feature type="chain" id="PRO_5002434775" description="Secreted protein" evidence="1">
    <location>
        <begin position="25"/>
        <end position="80"/>
    </location>
</feature>
<evidence type="ECO:0008006" key="3">
    <source>
        <dbReference type="Google" id="ProtNLM"/>
    </source>
</evidence>
<organism evidence="2">
    <name type="scientific">Anguilla anguilla</name>
    <name type="common">European freshwater eel</name>
    <name type="synonym">Muraena anguilla</name>
    <dbReference type="NCBI Taxonomy" id="7936"/>
    <lineage>
        <taxon>Eukaryota</taxon>
        <taxon>Metazoa</taxon>
        <taxon>Chordata</taxon>
        <taxon>Craniata</taxon>
        <taxon>Vertebrata</taxon>
        <taxon>Euteleostomi</taxon>
        <taxon>Actinopterygii</taxon>
        <taxon>Neopterygii</taxon>
        <taxon>Teleostei</taxon>
        <taxon>Anguilliformes</taxon>
        <taxon>Anguillidae</taxon>
        <taxon>Anguilla</taxon>
    </lineage>
</organism>
<dbReference type="AlphaFoldDB" id="A0A0E9WDS8"/>
<proteinExistence type="predicted"/>
<feature type="signal peptide" evidence="1">
    <location>
        <begin position="1"/>
        <end position="24"/>
    </location>
</feature>